<evidence type="ECO:0000313" key="2">
    <source>
        <dbReference type="Proteomes" id="UP000681027"/>
    </source>
</evidence>
<evidence type="ECO:0008006" key="3">
    <source>
        <dbReference type="Google" id="ProtNLM"/>
    </source>
</evidence>
<dbReference type="PIRSF" id="PIRSF030802">
    <property type="entry name" value="UCP030802"/>
    <property type="match status" value="1"/>
</dbReference>
<dbReference type="EMBL" id="JAGYPM010000003">
    <property type="protein sequence ID" value="MBS4190926.1"/>
    <property type="molecule type" value="Genomic_DNA"/>
</dbReference>
<gene>
    <name evidence="1" type="ORF">KHA94_12110</name>
</gene>
<reference evidence="1 2" key="1">
    <citation type="submission" date="2021-05" db="EMBL/GenBank/DDBJ databases">
        <title>Novel Bacillus species.</title>
        <authorList>
            <person name="Liu G."/>
        </authorList>
    </citation>
    <scope>NUCLEOTIDE SEQUENCE [LARGE SCALE GENOMIC DNA]</scope>
    <source>
        <strain evidence="1 2">FJAT-49705</strain>
    </source>
</reference>
<dbReference type="InterPro" id="IPR023214">
    <property type="entry name" value="HAD_sf"/>
</dbReference>
<comment type="caution">
    <text evidence="1">The sequence shown here is derived from an EMBL/GenBank/DDBJ whole genome shotgun (WGS) entry which is preliminary data.</text>
</comment>
<dbReference type="Gene3D" id="3.40.50.1000">
    <property type="entry name" value="HAD superfamily/HAD-like"/>
    <property type="match status" value="1"/>
</dbReference>
<sequence>MLMFASDLDRTLIYSERALIEFKQIEKDDLIGVERKDDRDVAFMSKKSYESLLEITKKMLFVPVTTRTFVQFNRIHIFTETIPLAYAVTSNGANIFHNGEPLLEWNQHVRKRLEIECASLTEMTAAIMNYNIQGHIKKADNLFFYYLLDEGLDLDTVKSIKKMASNYGWRVSIQGRKLYFMPIPICKGEAVKFIKVREGINTAFGAGDSLLDNDFLRQCDYSFVPSHGELAKNDRFNKHYIYTKKWGVKAGEEILTEITKITKNRIFSS</sequence>
<evidence type="ECO:0000313" key="1">
    <source>
        <dbReference type="EMBL" id="MBS4190926.1"/>
    </source>
</evidence>
<name>A0ABS5NTP3_9BACI</name>
<organism evidence="1 2">
    <name type="scientific">Cytobacillus citreus</name>
    <dbReference type="NCBI Taxonomy" id="2833586"/>
    <lineage>
        <taxon>Bacteria</taxon>
        <taxon>Bacillati</taxon>
        <taxon>Bacillota</taxon>
        <taxon>Bacilli</taxon>
        <taxon>Bacillales</taxon>
        <taxon>Bacillaceae</taxon>
        <taxon>Cytobacillus</taxon>
    </lineage>
</organism>
<dbReference type="RefSeq" id="WP_213102404.1">
    <property type="nucleotide sequence ID" value="NZ_JAGYPM010000003.1"/>
</dbReference>
<dbReference type="InterPro" id="IPR036412">
    <property type="entry name" value="HAD-like_sf"/>
</dbReference>
<dbReference type="SUPFAM" id="SSF56784">
    <property type="entry name" value="HAD-like"/>
    <property type="match status" value="1"/>
</dbReference>
<proteinExistence type="predicted"/>
<keyword evidence="2" id="KW-1185">Reference proteome</keyword>
<accession>A0ABS5NTP3</accession>
<dbReference type="Proteomes" id="UP000681027">
    <property type="component" value="Unassembled WGS sequence"/>
</dbReference>
<dbReference type="InterPro" id="IPR024197">
    <property type="entry name" value="TPP-like"/>
</dbReference>
<protein>
    <recommendedName>
        <fullName evidence="3">Sucrose phosphatase-like domain-containing protein</fullName>
    </recommendedName>
</protein>